<dbReference type="OrthoDB" id="3801471at2759"/>
<evidence type="ECO:0000313" key="2">
    <source>
        <dbReference type="EMBL" id="KAH7082188.1"/>
    </source>
</evidence>
<sequence>MSTHFRPLPPRSPPPPSPMRPSTAHSTIRAVTPSPPCSTNQTFRPALPLSRPKSEHTLGSAELARYARYVVRAEDGSVGDTPLKSSTEVLGLKSRGSGDGWMNLGMGKRGSSSPRKDGREKERPITMREGLALCAHSPAKEDEEMAGQLGLEKGVVTPAQLLVAEEEVDDSDDDDSKYGEEDEDKCPDTPTPMTREQKRRAYIPLGAPLRPIPNTPAPTPTSALPSPPTDTTTLPDAPQHPVPPIPRKTIPVRPAQVQNRVSVSAWSKASALSTTSKNSVFSTPGRDEMERKKALVERDEGPFARVQSVMDLDEERRRISSGGGGGERRKGKGTGLNVKCGGRRRWIWSLSFALVVSGVLGCKDGGKGGWGGNLEVKFQCTTHSRIFSTSFGAPKLPKDSSNLDSTSETNDRISSTRRYLRIAHQQYNMPTTLAELVRRPLMLNDIVANTQRLSAALPPDDWDVEGPGPLLDRQPSGIFELVGWPTFDGPQNALLMLDTLKPPSTVQNGETDAPHLAEERLAWWQRVLRGVFRCLNRHQNEM</sequence>
<feature type="compositionally biased region" description="Low complexity" evidence="1">
    <location>
        <begin position="220"/>
        <end position="237"/>
    </location>
</feature>
<feature type="compositionally biased region" description="Basic and acidic residues" evidence="1">
    <location>
        <begin position="114"/>
        <end position="126"/>
    </location>
</feature>
<organism evidence="2 3">
    <name type="scientific">Paraphoma chrysanthemicola</name>
    <dbReference type="NCBI Taxonomy" id="798071"/>
    <lineage>
        <taxon>Eukaryota</taxon>
        <taxon>Fungi</taxon>
        <taxon>Dikarya</taxon>
        <taxon>Ascomycota</taxon>
        <taxon>Pezizomycotina</taxon>
        <taxon>Dothideomycetes</taxon>
        <taxon>Pleosporomycetidae</taxon>
        <taxon>Pleosporales</taxon>
        <taxon>Pleosporineae</taxon>
        <taxon>Phaeosphaeriaceae</taxon>
        <taxon>Paraphoma</taxon>
    </lineage>
</organism>
<feature type="region of interest" description="Disordered" evidence="1">
    <location>
        <begin position="1"/>
        <end position="57"/>
    </location>
</feature>
<feature type="region of interest" description="Disordered" evidence="1">
    <location>
        <begin position="160"/>
        <end position="240"/>
    </location>
</feature>
<keyword evidence="3" id="KW-1185">Reference proteome</keyword>
<gene>
    <name evidence="2" type="ORF">FB567DRAFT_551170</name>
</gene>
<accession>A0A8K0R353</accession>
<name>A0A8K0R353_9PLEO</name>
<evidence type="ECO:0000256" key="1">
    <source>
        <dbReference type="SAM" id="MobiDB-lite"/>
    </source>
</evidence>
<feature type="compositionally biased region" description="Pro residues" evidence="1">
    <location>
        <begin position="210"/>
        <end position="219"/>
    </location>
</feature>
<reference evidence="2" key="1">
    <citation type="journal article" date="2021" name="Nat. Commun.">
        <title>Genetic determinants of endophytism in the Arabidopsis root mycobiome.</title>
        <authorList>
            <person name="Mesny F."/>
            <person name="Miyauchi S."/>
            <person name="Thiergart T."/>
            <person name="Pickel B."/>
            <person name="Atanasova L."/>
            <person name="Karlsson M."/>
            <person name="Huettel B."/>
            <person name="Barry K.W."/>
            <person name="Haridas S."/>
            <person name="Chen C."/>
            <person name="Bauer D."/>
            <person name="Andreopoulos W."/>
            <person name="Pangilinan J."/>
            <person name="LaButti K."/>
            <person name="Riley R."/>
            <person name="Lipzen A."/>
            <person name="Clum A."/>
            <person name="Drula E."/>
            <person name="Henrissat B."/>
            <person name="Kohler A."/>
            <person name="Grigoriev I.V."/>
            <person name="Martin F.M."/>
            <person name="Hacquard S."/>
        </authorList>
    </citation>
    <scope>NUCLEOTIDE SEQUENCE</scope>
    <source>
        <strain evidence="2">MPI-SDFR-AT-0120</strain>
    </source>
</reference>
<proteinExistence type="predicted"/>
<dbReference type="Proteomes" id="UP000813461">
    <property type="component" value="Unassembled WGS sequence"/>
</dbReference>
<feature type="compositionally biased region" description="Pro residues" evidence="1">
    <location>
        <begin position="7"/>
        <end position="19"/>
    </location>
</feature>
<feature type="region of interest" description="Disordered" evidence="1">
    <location>
        <begin position="75"/>
        <end position="129"/>
    </location>
</feature>
<protein>
    <submittedName>
        <fullName evidence="2">Uncharacterized protein</fullName>
    </submittedName>
</protein>
<dbReference type="EMBL" id="JAGMVJ010000014">
    <property type="protein sequence ID" value="KAH7082188.1"/>
    <property type="molecule type" value="Genomic_DNA"/>
</dbReference>
<feature type="compositionally biased region" description="Acidic residues" evidence="1">
    <location>
        <begin position="164"/>
        <end position="185"/>
    </location>
</feature>
<dbReference type="AlphaFoldDB" id="A0A8K0R353"/>
<evidence type="ECO:0000313" key="3">
    <source>
        <dbReference type="Proteomes" id="UP000813461"/>
    </source>
</evidence>
<feature type="region of interest" description="Disordered" evidence="1">
    <location>
        <begin position="317"/>
        <end position="336"/>
    </location>
</feature>
<comment type="caution">
    <text evidence="2">The sequence shown here is derived from an EMBL/GenBank/DDBJ whole genome shotgun (WGS) entry which is preliminary data.</text>
</comment>